<dbReference type="GO" id="GO:0001522">
    <property type="term" value="P:pseudouridine synthesis"/>
    <property type="evidence" value="ECO:0007669"/>
    <property type="project" value="InterPro"/>
</dbReference>
<dbReference type="GO" id="GO:0003723">
    <property type="term" value="F:RNA binding"/>
    <property type="evidence" value="ECO:0007669"/>
    <property type="project" value="InterPro"/>
</dbReference>
<dbReference type="InterPro" id="IPR002942">
    <property type="entry name" value="S4_RNA-bd"/>
</dbReference>
<dbReference type="InterPro" id="IPR036986">
    <property type="entry name" value="S4_RNA-bd_sf"/>
</dbReference>
<dbReference type="InterPro" id="IPR000748">
    <property type="entry name" value="PsdUridine_synth_RsuA/RluB/E/F"/>
</dbReference>
<dbReference type="InterPro" id="IPR020094">
    <property type="entry name" value="TruA/RsuA/RluB/E/F_N"/>
</dbReference>
<evidence type="ECO:0000256" key="2">
    <source>
        <dbReference type="ARBA" id="ARBA00023235"/>
    </source>
</evidence>
<dbReference type="PROSITE" id="PS50889">
    <property type="entry name" value="S4"/>
    <property type="match status" value="1"/>
</dbReference>
<dbReference type="Gene3D" id="3.30.70.580">
    <property type="entry name" value="Pseudouridine synthase I, catalytic domain, N-terminal subdomain"/>
    <property type="match status" value="1"/>
</dbReference>
<reference evidence="4" key="1">
    <citation type="submission" date="2020-05" db="EMBL/GenBank/DDBJ databases">
        <authorList>
            <person name="Chiriac C."/>
            <person name="Salcher M."/>
            <person name="Ghai R."/>
            <person name="Kavagutti S V."/>
        </authorList>
    </citation>
    <scope>NUCLEOTIDE SEQUENCE</scope>
</reference>
<dbReference type="CDD" id="cd00165">
    <property type="entry name" value="S4"/>
    <property type="match status" value="1"/>
</dbReference>
<dbReference type="EMBL" id="CAFBQU010000005">
    <property type="protein sequence ID" value="CAB5061009.1"/>
    <property type="molecule type" value="Genomic_DNA"/>
</dbReference>
<dbReference type="FunFam" id="3.30.70.1560:FF:000001">
    <property type="entry name" value="Pseudouridine synthase"/>
    <property type="match status" value="1"/>
</dbReference>
<dbReference type="PROSITE" id="PS01149">
    <property type="entry name" value="PSI_RSU"/>
    <property type="match status" value="1"/>
</dbReference>
<dbReference type="InterPro" id="IPR050343">
    <property type="entry name" value="RsuA_PseudoU_synthase"/>
</dbReference>
<evidence type="ECO:0000259" key="3">
    <source>
        <dbReference type="SMART" id="SM00363"/>
    </source>
</evidence>
<dbReference type="GO" id="GO:0005829">
    <property type="term" value="C:cytosol"/>
    <property type="evidence" value="ECO:0007669"/>
    <property type="project" value="UniProtKB-ARBA"/>
</dbReference>
<dbReference type="CDD" id="cd02870">
    <property type="entry name" value="PseudoU_synth_RsuA_like"/>
    <property type="match status" value="1"/>
</dbReference>
<dbReference type="Gene3D" id="3.30.70.1560">
    <property type="entry name" value="Alpha-L RNA-binding motif"/>
    <property type="match status" value="1"/>
</dbReference>
<dbReference type="AlphaFoldDB" id="A0A6J7U3T6"/>
<dbReference type="Gene3D" id="3.10.290.10">
    <property type="entry name" value="RNA-binding S4 domain"/>
    <property type="match status" value="1"/>
</dbReference>
<accession>A0A6J7U3T6</accession>
<dbReference type="SUPFAM" id="SSF55120">
    <property type="entry name" value="Pseudouridine synthase"/>
    <property type="match status" value="1"/>
</dbReference>
<protein>
    <submittedName>
        <fullName evidence="4">Unannotated protein</fullName>
    </submittedName>
</protein>
<evidence type="ECO:0000256" key="1">
    <source>
        <dbReference type="ARBA" id="ARBA00008348"/>
    </source>
</evidence>
<comment type="similarity">
    <text evidence="1">Belongs to the pseudouridine synthase RsuA family.</text>
</comment>
<dbReference type="Pfam" id="PF01479">
    <property type="entry name" value="S4"/>
    <property type="match status" value="1"/>
</dbReference>
<dbReference type="InterPro" id="IPR018496">
    <property type="entry name" value="PsdUridine_synth_RsuA/RluB_CS"/>
</dbReference>
<name>A0A6J7U3T6_9ZZZZ</name>
<dbReference type="InterPro" id="IPR006145">
    <property type="entry name" value="PsdUridine_synth_RsuA/RluA"/>
</dbReference>
<gene>
    <name evidence="4" type="ORF">UFOPK4347_00337</name>
</gene>
<evidence type="ECO:0000313" key="4">
    <source>
        <dbReference type="EMBL" id="CAB5061009.1"/>
    </source>
</evidence>
<dbReference type="GO" id="GO:0006364">
    <property type="term" value="P:rRNA processing"/>
    <property type="evidence" value="ECO:0007669"/>
    <property type="project" value="UniProtKB-ARBA"/>
</dbReference>
<proteinExistence type="inferred from homology"/>
<dbReference type="InterPro" id="IPR020103">
    <property type="entry name" value="PsdUridine_synth_cat_dom_sf"/>
</dbReference>
<dbReference type="SMART" id="SM00363">
    <property type="entry name" value="S4"/>
    <property type="match status" value="1"/>
</dbReference>
<dbReference type="NCBIfam" id="TIGR00093">
    <property type="entry name" value="pseudouridine synthase"/>
    <property type="match status" value="1"/>
</dbReference>
<organism evidence="4">
    <name type="scientific">freshwater metagenome</name>
    <dbReference type="NCBI Taxonomy" id="449393"/>
    <lineage>
        <taxon>unclassified sequences</taxon>
        <taxon>metagenomes</taxon>
        <taxon>ecological metagenomes</taxon>
    </lineage>
</organism>
<dbReference type="Pfam" id="PF00849">
    <property type="entry name" value="PseudoU_synth_2"/>
    <property type="match status" value="1"/>
</dbReference>
<dbReference type="GO" id="GO:0009982">
    <property type="term" value="F:pseudouridine synthase activity"/>
    <property type="evidence" value="ECO:0007669"/>
    <property type="project" value="InterPro"/>
</dbReference>
<sequence>MSDHSSHDDTELHEGERLQKILAALGWGSRRVCEDLIIEERVTVNNEIAILGRRVDPLVDLICVDGAPVGARPDFVYYLLNKPSGVICTASDPQGRETVIDLVPSEPRVFSVGRLDFDTEGLLLLTNDGELTQFLTHPSQGVEKEYLVMLHGSPRLSDKALHKLRIGVELEDGVTAPAKVSQRSDNTVTVVIHEGRNRQVRRMFEAIGEEVQRLVRVRIGPLVDNKLKPGVWRDLTLAERKSLSEFMSKSSRR</sequence>
<feature type="domain" description="RNA-binding S4" evidence="3">
    <location>
        <begin position="16"/>
        <end position="81"/>
    </location>
</feature>
<dbReference type="InterPro" id="IPR042092">
    <property type="entry name" value="PsdUridine_s_RsuA/RluB/E/F_cat"/>
</dbReference>
<dbReference type="PANTHER" id="PTHR47683:SF2">
    <property type="entry name" value="RNA-BINDING S4 DOMAIN-CONTAINING PROTEIN"/>
    <property type="match status" value="1"/>
</dbReference>
<dbReference type="SUPFAM" id="SSF55174">
    <property type="entry name" value="Alpha-L RNA-binding motif"/>
    <property type="match status" value="1"/>
</dbReference>
<keyword evidence="2" id="KW-0413">Isomerase</keyword>
<dbReference type="PANTHER" id="PTHR47683">
    <property type="entry name" value="PSEUDOURIDINE SYNTHASE FAMILY PROTEIN-RELATED"/>
    <property type="match status" value="1"/>
</dbReference>